<dbReference type="RefSeq" id="WP_165586786.1">
    <property type="nucleotide sequence ID" value="NZ_QRDV01000001.1"/>
</dbReference>
<accession>A0A3D9HBY7</accession>
<keyword evidence="1" id="KW-0812">Transmembrane</keyword>
<gene>
    <name evidence="3" type="ORF">DFQ10_101773</name>
</gene>
<feature type="transmembrane region" description="Helical" evidence="1">
    <location>
        <begin position="12"/>
        <end position="43"/>
    </location>
</feature>
<sequence>MNSIKSKKGIRLAIGIFSGVLVGLLTSNIALWLPIGIAIGAALEYSKKS</sequence>
<evidence type="ECO:0000259" key="2">
    <source>
        <dbReference type="Pfam" id="PF26273"/>
    </source>
</evidence>
<evidence type="ECO:0000313" key="4">
    <source>
        <dbReference type="Proteomes" id="UP000256980"/>
    </source>
</evidence>
<name>A0A3D9HBY7_9FLAO</name>
<comment type="caution">
    <text evidence="3">The sequence shown here is derived from an EMBL/GenBank/DDBJ whole genome shotgun (WGS) entry which is preliminary data.</text>
</comment>
<keyword evidence="4" id="KW-1185">Reference proteome</keyword>
<keyword evidence="1" id="KW-1133">Transmembrane helix</keyword>
<keyword evidence="1" id="KW-0472">Membrane</keyword>
<evidence type="ECO:0000313" key="3">
    <source>
        <dbReference type="EMBL" id="RED46994.1"/>
    </source>
</evidence>
<organism evidence="3 4">
    <name type="scientific">Winogradskyella eximia</name>
    <dbReference type="NCBI Taxonomy" id="262006"/>
    <lineage>
        <taxon>Bacteria</taxon>
        <taxon>Pseudomonadati</taxon>
        <taxon>Bacteroidota</taxon>
        <taxon>Flavobacteriia</taxon>
        <taxon>Flavobacteriales</taxon>
        <taxon>Flavobacteriaceae</taxon>
        <taxon>Winogradskyella</taxon>
    </lineage>
</organism>
<evidence type="ECO:0000256" key="1">
    <source>
        <dbReference type="SAM" id="Phobius"/>
    </source>
</evidence>
<proteinExistence type="predicted"/>
<dbReference type="AlphaFoldDB" id="A0A3D9HBY7"/>
<dbReference type="Pfam" id="PF26273">
    <property type="entry name" value="Gly_zipper"/>
    <property type="match status" value="1"/>
</dbReference>
<dbReference type="Proteomes" id="UP000256980">
    <property type="component" value="Unassembled WGS sequence"/>
</dbReference>
<dbReference type="InterPro" id="IPR058598">
    <property type="entry name" value="Gly_zipper-like_dom"/>
</dbReference>
<reference evidence="3 4" key="1">
    <citation type="submission" date="2018-07" db="EMBL/GenBank/DDBJ databases">
        <title>Genomic Encyclopedia of Type Strains, Phase III (KMG-III): the genomes of soil and plant-associated and newly described type strains.</title>
        <authorList>
            <person name="Whitman W."/>
        </authorList>
    </citation>
    <scope>NUCLEOTIDE SEQUENCE [LARGE SCALE GENOMIC DNA]</scope>
    <source>
        <strain evidence="3 4">CECT 7946</strain>
    </source>
</reference>
<protein>
    <recommendedName>
        <fullName evidence="2">Glycine zipper-like domain-containing protein</fullName>
    </recommendedName>
</protein>
<dbReference type="EMBL" id="QRDV01000001">
    <property type="protein sequence ID" value="RED46994.1"/>
    <property type="molecule type" value="Genomic_DNA"/>
</dbReference>
<feature type="domain" description="Glycine zipper-like" evidence="2">
    <location>
        <begin position="3"/>
        <end position="43"/>
    </location>
</feature>